<name>A0AAE9GZQ9_9CAUD</name>
<evidence type="ECO:0000313" key="2">
    <source>
        <dbReference type="EMBL" id="UOT58017.1"/>
    </source>
</evidence>
<sequence>MSLNSLIKSVQVYTTTDGKQHTDLQAAEAHQTMLDNAAGIEKVANSFANVISAPGSKEVGLVGRTRVFNVNVASQFLSFLIAQGVVDSSMLEAFEAIEPSEELAARIKADAEAAAEKAAKAKAAKGEGKTEAADAPAQEEVSEDLFGA</sequence>
<feature type="compositionally biased region" description="Basic and acidic residues" evidence="1">
    <location>
        <begin position="122"/>
        <end position="132"/>
    </location>
</feature>
<evidence type="ECO:0000313" key="3">
    <source>
        <dbReference type="Proteomes" id="UP000830307"/>
    </source>
</evidence>
<protein>
    <submittedName>
        <fullName evidence="2">Uncharacterized protein</fullName>
    </submittedName>
</protein>
<dbReference type="RefSeq" id="YP_010656726.1">
    <property type="nucleotide sequence ID" value="NC_070840.1"/>
</dbReference>
<dbReference type="KEGG" id="vg:77932624"/>
<evidence type="ECO:0000256" key="1">
    <source>
        <dbReference type="SAM" id="MobiDB-lite"/>
    </source>
</evidence>
<dbReference type="Proteomes" id="UP000830307">
    <property type="component" value="Segment"/>
</dbReference>
<keyword evidence="3" id="KW-1185">Reference proteome</keyword>
<dbReference type="EMBL" id="OM810291">
    <property type="protein sequence ID" value="UOT58017.1"/>
    <property type="molecule type" value="Genomic_DNA"/>
</dbReference>
<dbReference type="GeneID" id="77932624"/>
<feature type="region of interest" description="Disordered" evidence="1">
    <location>
        <begin position="122"/>
        <end position="148"/>
    </location>
</feature>
<organism evidence="2 3">
    <name type="scientific">Aeromonas phage ZPAH14</name>
    <dbReference type="NCBI Taxonomy" id="2924887"/>
    <lineage>
        <taxon>Viruses</taxon>
        <taxon>Duplodnaviria</taxon>
        <taxon>Heunggongvirae</taxon>
        <taxon>Uroviricota</taxon>
        <taxon>Caudoviricetes</taxon>
        <taxon>Chaseviridae</taxon>
        <taxon>Nefertitivirinae</taxon>
        <taxon>Shantouvirus</taxon>
        <taxon>Shantouvirus ZPAH14</taxon>
    </lineage>
</organism>
<accession>A0AAE9GZQ9</accession>
<proteinExistence type="predicted"/>
<reference evidence="2" key="1">
    <citation type="submission" date="2022-02" db="EMBL/GenBank/DDBJ databases">
        <title>The Aeromonas hydrophila phage ZPAH14.</title>
        <authorList>
            <person name="Li J."/>
        </authorList>
    </citation>
    <scope>NUCLEOTIDE SEQUENCE</scope>
</reference>